<dbReference type="SUPFAM" id="SSF56219">
    <property type="entry name" value="DNase I-like"/>
    <property type="match status" value="1"/>
</dbReference>
<name>A0AAW1NCK9_SAPOF</name>
<dbReference type="PANTHER" id="PTHR33710:SF64">
    <property type="entry name" value="ENDONUCLEASE_EXONUCLEASE_PHOSPHATASE DOMAIN-CONTAINING PROTEIN"/>
    <property type="match status" value="1"/>
</dbReference>
<evidence type="ECO:0000313" key="2">
    <source>
        <dbReference type="Proteomes" id="UP001443914"/>
    </source>
</evidence>
<sequence>MKLCLFFKHNKLDILGINETRIKSGRFDVIRRKVFRQFHVLNNNLYHPNGRLWVIWSRDDLSVRTLSVGNQWVHLQIEEVAIPSFLTTFVYGFNDALGRMELWDFLRCVSVQLSWVILGDFNCVRLVSERISSVPPNLAAISDFNNVIYGAGLSELNTVGHAFTWTNKQDGVARKLMRLDRALVYSSWHSVFPSSYVEASNASLSNHSPILVTVCPGVVPRPARFRYLNC</sequence>
<dbReference type="AlphaFoldDB" id="A0AAW1NCK9"/>
<dbReference type="PANTHER" id="PTHR33710">
    <property type="entry name" value="BNAC02G09200D PROTEIN"/>
    <property type="match status" value="1"/>
</dbReference>
<evidence type="ECO:0008006" key="3">
    <source>
        <dbReference type="Google" id="ProtNLM"/>
    </source>
</evidence>
<dbReference type="InterPro" id="IPR036691">
    <property type="entry name" value="Endo/exonu/phosph_ase_sf"/>
</dbReference>
<organism evidence="1 2">
    <name type="scientific">Saponaria officinalis</name>
    <name type="common">Common soapwort</name>
    <name type="synonym">Lychnis saponaria</name>
    <dbReference type="NCBI Taxonomy" id="3572"/>
    <lineage>
        <taxon>Eukaryota</taxon>
        <taxon>Viridiplantae</taxon>
        <taxon>Streptophyta</taxon>
        <taxon>Embryophyta</taxon>
        <taxon>Tracheophyta</taxon>
        <taxon>Spermatophyta</taxon>
        <taxon>Magnoliopsida</taxon>
        <taxon>eudicotyledons</taxon>
        <taxon>Gunneridae</taxon>
        <taxon>Pentapetalae</taxon>
        <taxon>Caryophyllales</taxon>
        <taxon>Caryophyllaceae</taxon>
        <taxon>Caryophylleae</taxon>
        <taxon>Saponaria</taxon>
    </lineage>
</organism>
<proteinExistence type="predicted"/>
<dbReference type="EMBL" id="JBDFQZ010000001">
    <property type="protein sequence ID" value="KAK9756263.1"/>
    <property type="molecule type" value="Genomic_DNA"/>
</dbReference>
<gene>
    <name evidence="1" type="ORF">RND81_01G085200</name>
</gene>
<keyword evidence="2" id="KW-1185">Reference proteome</keyword>
<accession>A0AAW1NCK9</accession>
<evidence type="ECO:0000313" key="1">
    <source>
        <dbReference type="EMBL" id="KAK9756263.1"/>
    </source>
</evidence>
<protein>
    <recommendedName>
        <fullName evidence="3">Exo_endo_phos domain-containing protein</fullName>
    </recommendedName>
</protein>
<reference evidence="1" key="1">
    <citation type="submission" date="2024-03" db="EMBL/GenBank/DDBJ databases">
        <title>WGS assembly of Saponaria officinalis var. Norfolk2.</title>
        <authorList>
            <person name="Jenkins J."/>
            <person name="Shu S."/>
            <person name="Grimwood J."/>
            <person name="Barry K."/>
            <person name="Goodstein D."/>
            <person name="Schmutz J."/>
            <person name="Leebens-Mack J."/>
            <person name="Osbourn A."/>
        </authorList>
    </citation>
    <scope>NUCLEOTIDE SEQUENCE [LARGE SCALE GENOMIC DNA]</scope>
    <source>
        <strain evidence="1">JIC</strain>
    </source>
</reference>
<comment type="caution">
    <text evidence="1">The sequence shown here is derived from an EMBL/GenBank/DDBJ whole genome shotgun (WGS) entry which is preliminary data.</text>
</comment>
<dbReference type="Proteomes" id="UP001443914">
    <property type="component" value="Unassembled WGS sequence"/>
</dbReference>
<dbReference type="Gene3D" id="3.60.10.10">
    <property type="entry name" value="Endonuclease/exonuclease/phosphatase"/>
    <property type="match status" value="1"/>
</dbReference>